<feature type="binding site" evidence="16">
    <location>
        <begin position="345"/>
        <end position="351"/>
    </location>
    <ligand>
        <name>NADP(+)</name>
        <dbReference type="ChEBI" id="CHEBI:58349"/>
    </ligand>
</feature>
<evidence type="ECO:0000256" key="7">
    <source>
        <dbReference type="ARBA" id="ARBA00022532"/>
    </source>
</evidence>
<keyword evidence="10 16" id="KW-0521">NADP</keyword>
<dbReference type="GO" id="GO:0051287">
    <property type="term" value="F:NAD binding"/>
    <property type="evidence" value="ECO:0007669"/>
    <property type="project" value="InterPro"/>
</dbReference>
<evidence type="ECO:0000256" key="15">
    <source>
        <dbReference type="PIRSR" id="PIRSR604439-1"/>
    </source>
</evidence>
<dbReference type="NCBIfam" id="TIGR00183">
    <property type="entry name" value="prok_nadp_idh"/>
    <property type="match status" value="1"/>
</dbReference>
<keyword evidence="7 20" id="KW-0816">Tricarboxylic acid cycle</keyword>
<protein>
    <recommendedName>
        <fullName evidence="5 20">Isocitrate dehydrogenase [NADP]</fullName>
        <ecNumber evidence="4 20">1.1.1.42</ecNumber>
    </recommendedName>
</protein>
<evidence type="ECO:0000256" key="18">
    <source>
        <dbReference type="PIRSR" id="PIRSR604439-4"/>
    </source>
</evidence>
<dbReference type="NCBIfam" id="NF005425">
    <property type="entry name" value="PRK07006.1"/>
    <property type="match status" value="1"/>
</dbReference>
<keyword evidence="6 20" id="KW-0329">Glyoxylate bypass</keyword>
<dbReference type="PROSITE" id="PS00470">
    <property type="entry name" value="IDH_IMDH"/>
    <property type="match status" value="1"/>
</dbReference>
<feature type="binding site" evidence="16">
    <location>
        <position position="95"/>
    </location>
    <ligand>
        <name>NADP(+)</name>
        <dbReference type="ChEBI" id="CHEBI:58349"/>
    </ligand>
</feature>
<evidence type="ECO:0000256" key="14">
    <source>
        <dbReference type="ARBA" id="ARBA00046127"/>
    </source>
</evidence>
<dbReference type="EMBL" id="JACHGH010000001">
    <property type="protein sequence ID" value="MBB6452083.1"/>
    <property type="molecule type" value="Genomic_DNA"/>
</dbReference>
<evidence type="ECO:0000256" key="2">
    <source>
        <dbReference type="ARBA" id="ARBA00007769"/>
    </source>
</evidence>
<evidence type="ECO:0000256" key="9">
    <source>
        <dbReference type="ARBA" id="ARBA00022842"/>
    </source>
</evidence>
<keyword evidence="11 22" id="KW-0560">Oxidoreductase</keyword>
<dbReference type="SMART" id="SM01329">
    <property type="entry name" value="Iso_dh"/>
    <property type="match status" value="1"/>
</dbReference>
<feature type="modified residue" description="N6-succinyllysine" evidence="19">
    <location>
        <position position="233"/>
    </location>
</feature>
<comment type="catalytic activity">
    <reaction evidence="13">
        <text>D-threo-isocitrate + NADP(+) = 2-oxoglutarate + CO2 + NADPH</text>
        <dbReference type="Rhea" id="RHEA:19629"/>
        <dbReference type="ChEBI" id="CHEBI:15562"/>
        <dbReference type="ChEBI" id="CHEBI:16526"/>
        <dbReference type="ChEBI" id="CHEBI:16810"/>
        <dbReference type="ChEBI" id="CHEBI:57783"/>
        <dbReference type="ChEBI" id="CHEBI:58349"/>
        <dbReference type="EC" id="1.1.1.42"/>
    </reaction>
</comment>
<dbReference type="InterPro" id="IPR004439">
    <property type="entry name" value="Isocitrate_DH_NADP_dimer_prok"/>
</dbReference>
<feature type="binding site" evidence="15">
    <location>
        <position position="106"/>
    </location>
    <ligand>
        <name>D-threo-isocitrate</name>
        <dbReference type="ChEBI" id="CHEBI:15562"/>
    </ligand>
</feature>
<feature type="binding site" evidence="16">
    <location>
        <position position="401"/>
    </location>
    <ligand>
        <name>NADP(+)</name>
        <dbReference type="ChEBI" id="CHEBI:58349"/>
    </ligand>
</feature>
<evidence type="ECO:0000256" key="5">
    <source>
        <dbReference type="ARBA" id="ARBA00019562"/>
    </source>
</evidence>
<evidence type="ECO:0000256" key="10">
    <source>
        <dbReference type="ARBA" id="ARBA00022857"/>
    </source>
</evidence>
<gene>
    <name evidence="22" type="ORF">HNQ94_000504</name>
</gene>
<feature type="binding site" evidence="17">
    <location>
        <position position="311"/>
    </location>
    <ligand>
        <name>Mg(2+)</name>
        <dbReference type="ChEBI" id="CHEBI:18420"/>
    </ligand>
</feature>
<keyword evidence="12 17" id="KW-0464">Manganese</keyword>
<feature type="binding site" evidence="15">
    <location>
        <position position="110"/>
    </location>
    <ligand>
        <name>D-threo-isocitrate</name>
        <dbReference type="ChEBI" id="CHEBI:15562"/>
    </ligand>
</feature>
<feature type="binding site" evidence="15">
    <location>
        <position position="144"/>
    </location>
    <ligand>
        <name>D-threo-isocitrate</name>
        <dbReference type="ChEBI" id="CHEBI:15562"/>
    </ligand>
</feature>
<evidence type="ECO:0000256" key="6">
    <source>
        <dbReference type="ARBA" id="ARBA00022435"/>
    </source>
</evidence>
<dbReference type="GO" id="GO:0006097">
    <property type="term" value="P:glyoxylate cycle"/>
    <property type="evidence" value="ECO:0007669"/>
    <property type="project" value="UniProtKB-KW"/>
</dbReference>
<dbReference type="GO" id="GO:0006099">
    <property type="term" value="P:tricarboxylic acid cycle"/>
    <property type="evidence" value="ECO:0007669"/>
    <property type="project" value="UniProtKB-UniRule"/>
</dbReference>
<dbReference type="PANTHER" id="PTHR43504">
    <property type="entry name" value="ISOCITRATE DEHYDROGENASE [NADP]"/>
    <property type="match status" value="1"/>
</dbReference>
<evidence type="ECO:0000313" key="23">
    <source>
        <dbReference type="Proteomes" id="UP000581688"/>
    </source>
</evidence>
<evidence type="ECO:0000256" key="3">
    <source>
        <dbReference type="ARBA" id="ARBA00011738"/>
    </source>
</evidence>
<sequence>MSEAQKITVENGQMNVPNNPVIPFIEGDGIGPDIWAAASRVIEAAVDKAYNGEKKIEWKEVLAGEKAYNKTGEWLPAETLDVIRDYKIAIKGPLTTPIGGGIRSLNVALRQELDLFTCLRPVRYFEGVPSPVKRPEDTDMVIFRENTEDIYAGIEWQQGSAEVKKVIEFLQNEMGVHKIRFPETSGIGIKPVSAEGTKRLVRAAIEYALREGRKSVTLVHKGNIMKYTEGSFKNWGYELAEEEFGEKVFTWAQYDKIVEEKGRDAANEAQDQAEKAGKIIVKDAIADIFLQQILTRPKEFDVVATMNLNGDYISDALAAQVGGIGIAPGANINFESGHAIFEATHGTAPKYAGLDKVNPSSVILSGVLMLEHLGWREAAELVIKAVEKTIASKVVTYDFARLMDGATEVKCSEFGDALIKNMG</sequence>
<keyword evidence="8 20" id="KW-0479">Metal-binding</keyword>
<evidence type="ECO:0000256" key="16">
    <source>
        <dbReference type="PIRSR" id="PIRSR604439-2"/>
    </source>
</evidence>
<feature type="domain" description="Isopropylmalate dehydrogenase-like" evidence="21">
    <location>
        <begin position="21"/>
        <end position="418"/>
    </location>
</feature>
<keyword evidence="9 17" id="KW-0460">Magnesium</keyword>
<proteinExistence type="inferred from homology"/>
<dbReference type="RefSeq" id="WP_174494368.1">
    <property type="nucleotide sequence ID" value="NZ_CADDWK010000001.1"/>
</dbReference>
<dbReference type="SUPFAM" id="SSF53659">
    <property type="entry name" value="Isocitrate/Isopropylmalate dehydrogenase-like"/>
    <property type="match status" value="1"/>
</dbReference>
<reference evidence="22 23" key="1">
    <citation type="submission" date="2020-08" db="EMBL/GenBank/DDBJ databases">
        <title>Genomic Encyclopedia of Type Strains, Phase IV (KMG-IV): sequencing the most valuable type-strain genomes for metagenomic binning, comparative biology and taxonomic classification.</title>
        <authorList>
            <person name="Goeker M."/>
        </authorList>
    </citation>
    <scope>NUCLEOTIDE SEQUENCE [LARGE SCALE GENOMIC DNA]</scope>
    <source>
        <strain evidence="22 23">DSM 19612</strain>
    </source>
</reference>
<evidence type="ECO:0000259" key="21">
    <source>
        <dbReference type="SMART" id="SM01329"/>
    </source>
</evidence>
<organism evidence="22 23">
    <name type="scientific">Salirhabdus euzebyi</name>
    <dbReference type="NCBI Taxonomy" id="394506"/>
    <lineage>
        <taxon>Bacteria</taxon>
        <taxon>Bacillati</taxon>
        <taxon>Bacillota</taxon>
        <taxon>Bacilli</taxon>
        <taxon>Bacillales</taxon>
        <taxon>Bacillaceae</taxon>
        <taxon>Salirhabdus</taxon>
    </lineage>
</organism>
<evidence type="ECO:0000256" key="8">
    <source>
        <dbReference type="ARBA" id="ARBA00022723"/>
    </source>
</evidence>
<dbReference type="InterPro" id="IPR019818">
    <property type="entry name" value="IsoCit/isopropylmalate_DH_CS"/>
</dbReference>
<dbReference type="InterPro" id="IPR024084">
    <property type="entry name" value="IsoPropMal-DH-like_dom"/>
</dbReference>
<feature type="site" description="Critical for catalysis" evidence="18">
    <location>
        <position position="221"/>
    </location>
</feature>
<evidence type="ECO:0000256" key="4">
    <source>
        <dbReference type="ARBA" id="ARBA00013013"/>
    </source>
</evidence>
<dbReference type="Gene3D" id="3.40.718.10">
    <property type="entry name" value="Isopropylmalate Dehydrogenase"/>
    <property type="match status" value="1"/>
</dbReference>
<comment type="similarity">
    <text evidence="2">Belongs to the isocitrate and isopropylmalate dehydrogenases family.</text>
</comment>
<comment type="caution">
    <text evidence="22">The sequence shown here is derived from an EMBL/GenBank/DDBJ whole genome shotgun (WGS) entry which is preliminary data.</text>
</comment>
<dbReference type="AlphaFoldDB" id="A0A841Q1H7"/>
<evidence type="ECO:0000256" key="19">
    <source>
        <dbReference type="PIRSR" id="PIRSR604439-5"/>
    </source>
</evidence>
<feature type="binding site" evidence="15">
    <location>
        <position position="104"/>
    </location>
    <ligand>
        <name>D-threo-isocitrate</name>
        <dbReference type="ChEBI" id="CHEBI:15562"/>
    </ligand>
</feature>
<comment type="subunit">
    <text evidence="3">Homodimer.</text>
</comment>
<feature type="binding site" evidence="16">
    <location>
        <position position="397"/>
    </location>
    <ligand>
        <name>NADP(+)</name>
        <dbReference type="ChEBI" id="CHEBI:58349"/>
    </ligand>
</feature>
<evidence type="ECO:0000256" key="1">
    <source>
        <dbReference type="ARBA" id="ARBA00001936"/>
    </source>
</evidence>
<dbReference type="Pfam" id="PF00180">
    <property type="entry name" value="Iso_dh"/>
    <property type="match status" value="1"/>
</dbReference>
<evidence type="ECO:0000256" key="20">
    <source>
        <dbReference type="RuleBase" id="RU004446"/>
    </source>
</evidence>
<dbReference type="GO" id="GO:0004450">
    <property type="term" value="F:isocitrate dehydrogenase (NADP+) activity"/>
    <property type="evidence" value="ECO:0007669"/>
    <property type="project" value="UniProtKB-UniRule"/>
</dbReference>
<evidence type="ECO:0000256" key="11">
    <source>
        <dbReference type="ARBA" id="ARBA00023002"/>
    </source>
</evidence>
<feature type="modified residue" description="N6-succinyllysine" evidence="19">
    <location>
        <position position="91"/>
    </location>
</feature>
<name>A0A841Q1H7_9BACI</name>
<accession>A0A841Q1H7</accession>
<feature type="binding site" evidence="15">
    <location>
        <position position="120"/>
    </location>
    <ligand>
        <name>D-threo-isocitrate</name>
        <dbReference type="ChEBI" id="CHEBI:15562"/>
    </ligand>
</feature>
<evidence type="ECO:0000256" key="13">
    <source>
        <dbReference type="ARBA" id="ARBA00023554"/>
    </source>
</evidence>
<evidence type="ECO:0000256" key="17">
    <source>
        <dbReference type="PIRSR" id="PIRSR604439-3"/>
    </source>
</evidence>
<dbReference type="GO" id="GO:0000287">
    <property type="term" value="F:magnesium ion binding"/>
    <property type="evidence" value="ECO:0007669"/>
    <property type="project" value="InterPro"/>
</dbReference>
<feature type="binding site" evidence="16">
    <location>
        <position position="358"/>
    </location>
    <ligand>
        <name>NADP(+)</name>
        <dbReference type="ChEBI" id="CHEBI:58349"/>
    </ligand>
</feature>
<keyword evidence="23" id="KW-1185">Reference proteome</keyword>
<dbReference type="PANTHER" id="PTHR43504:SF1">
    <property type="entry name" value="ISOCITRATE DEHYDROGENASE [NADP]"/>
    <property type="match status" value="1"/>
</dbReference>
<dbReference type="EC" id="1.1.1.42" evidence="4 20"/>
<feature type="modified residue" description="N6-acetyllysine" evidence="19">
    <location>
        <position position="133"/>
    </location>
</feature>
<comment type="cofactor">
    <cofactor evidence="1">
        <name>Mn(2+)</name>
        <dbReference type="ChEBI" id="CHEBI:29035"/>
    </cofactor>
</comment>
<evidence type="ECO:0000256" key="12">
    <source>
        <dbReference type="ARBA" id="ARBA00023211"/>
    </source>
</evidence>
<feature type="site" description="Critical for catalysis" evidence="18">
    <location>
        <position position="151"/>
    </location>
</feature>
<comment type="function">
    <text evidence="14">Catalyzes the oxidative decarboxylation of isocitrate to 2-oxoglutarate and carbon dioxide with the concomitant reduction of NADP(+).</text>
</comment>
<evidence type="ECO:0000313" key="22">
    <source>
        <dbReference type="EMBL" id="MBB6452083.1"/>
    </source>
</evidence>
<dbReference type="Proteomes" id="UP000581688">
    <property type="component" value="Unassembled WGS sequence"/>
</dbReference>
<comment type="cofactor">
    <cofactor evidence="17">
        <name>Mg(2+)</name>
        <dbReference type="ChEBI" id="CHEBI:18420"/>
    </cofactor>
    <cofactor evidence="17">
        <name>Mn(2+)</name>
        <dbReference type="ChEBI" id="CHEBI:29035"/>
    </cofactor>
    <text evidence="17">Binds 1 Mg(2+) or Mn(2+) ion per subunit.</text>
</comment>
<feature type="modified residue" description="Phosphoserine" evidence="19">
    <location>
        <position position="104"/>
    </location>
</feature>